<protein>
    <submittedName>
        <fullName evidence="7">Tryptophan-rich sensory protein</fullName>
    </submittedName>
</protein>
<dbReference type="InterPro" id="IPR004307">
    <property type="entry name" value="TspO_MBR"/>
</dbReference>
<feature type="transmembrane region" description="Helical" evidence="6">
    <location>
        <begin position="14"/>
        <end position="37"/>
    </location>
</feature>
<gene>
    <name evidence="7" type="ORF">DXH95_15350</name>
</gene>
<dbReference type="FunFam" id="1.20.1260.100:FF:000001">
    <property type="entry name" value="translocator protein 2"/>
    <property type="match status" value="1"/>
</dbReference>
<keyword evidence="5 6" id="KW-0472">Membrane</keyword>
<comment type="similarity">
    <text evidence="2">Belongs to the TspO/BZRP family.</text>
</comment>
<evidence type="ECO:0000313" key="7">
    <source>
        <dbReference type="EMBL" id="RDV01658.1"/>
    </source>
</evidence>
<comment type="subcellular location">
    <subcellularLocation>
        <location evidence="1">Membrane</location>
        <topology evidence="1">Multi-pass membrane protein</topology>
    </subcellularLocation>
</comment>
<accession>A0A371B270</accession>
<dbReference type="Pfam" id="PF03073">
    <property type="entry name" value="TspO_MBR"/>
    <property type="match status" value="1"/>
</dbReference>
<feature type="transmembrane region" description="Helical" evidence="6">
    <location>
        <begin position="57"/>
        <end position="79"/>
    </location>
</feature>
<keyword evidence="3 6" id="KW-0812">Transmembrane</keyword>
<dbReference type="Gene3D" id="1.20.1260.100">
    <property type="entry name" value="TspO/MBR protein"/>
    <property type="match status" value="1"/>
</dbReference>
<evidence type="ECO:0000256" key="4">
    <source>
        <dbReference type="ARBA" id="ARBA00022989"/>
    </source>
</evidence>
<feature type="transmembrane region" description="Helical" evidence="6">
    <location>
        <begin position="116"/>
        <end position="135"/>
    </location>
</feature>
<sequence length="184" mass="20379">MSQLASPSQLRMSLLRWALFVVPTIMLLGFLSGTVSGSGERNSWFAELVKPEAQPPGWAFGVVWPILYLLMGISFSMILNARGARLRGVAIALFLVQLTLNLYWSPLFFGQHQVTAAFYLLLAIWATAFATTIVFGRIRPVAAWLLVPYLAWLSFAAILNYQIDQLNPDAERLYVPAATSEIGA</sequence>
<evidence type="ECO:0000313" key="8">
    <source>
        <dbReference type="Proteomes" id="UP000263833"/>
    </source>
</evidence>
<comment type="caution">
    <text evidence="7">The sequence shown here is derived from an EMBL/GenBank/DDBJ whole genome shotgun (WGS) entry which is preliminary data.</text>
</comment>
<keyword evidence="8" id="KW-1185">Reference proteome</keyword>
<dbReference type="CDD" id="cd15904">
    <property type="entry name" value="TSPO_MBR"/>
    <property type="match status" value="1"/>
</dbReference>
<dbReference type="PIRSF" id="PIRSF005859">
    <property type="entry name" value="PBR"/>
    <property type="match status" value="1"/>
</dbReference>
<dbReference type="GO" id="GO:0016020">
    <property type="term" value="C:membrane"/>
    <property type="evidence" value="ECO:0007669"/>
    <property type="project" value="UniProtKB-SubCell"/>
</dbReference>
<dbReference type="OrthoDB" id="9795496at2"/>
<evidence type="ECO:0000256" key="2">
    <source>
        <dbReference type="ARBA" id="ARBA00007524"/>
    </source>
</evidence>
<evidence type="ECO:0000256" key="5">
    <source>
        <dbReference type="ARBA" id="ARBA00023136"/>
    </source>
</evidence>
<feature type="transmembrane region" description="Helical" evidence="6">
    <location>
        <begin position="142"/>
        <end position="163"/>
    </location>
</feature>
<keyword evidence="4 6" id="KW-1133">Transmembrane helix</keyword>
<name>A0A371B270_9SPHN</name>
<dbReference type="PANTHER" id="PTHR10057:SF0">
    <property type="entry name" value="TRANSLOCATOR PROTEIN"/>
    <property type="match status" value="1"/>
</dbReference>
<reference evidence="8" key="1">
    <citation type="submission" date="2018-08" db="EMBL/GenBank/DDBJ databases">
        <authorList>
            <person name="Kim S.-J."/>
            <person name="Jung G.-Y."/>
        </authorList>
    </citation>
    <scope>NUCLEOTIDE SEQUENCE [LARGE SCALE GENOMIC DNA]</scope>
    <source>
        <strain evidence="8">GY_G</strain>
    </source>
</reference>
<feature type="transmembrane region" description="Helical" evidence="6">
    <location>
        <begin position="86"/>
        <end position="104"/>
    </location>
</feature>
<dbReference type="Proteomes" id="UP000263833">
    <property type="component" value="Unassembled WGS sequence"/>
</dbReference>
<evidence type="ECO:0000256" key="6">
    <source>
        <dbReference type="SAM" id="Phobius"/>
    </source>
</evidence>
<dbReference type="EMBL" id="QRGP01000003">
    <property type="protein sequence ID" value="RDV01658.1"/>
    <property type="molecule type" value="Genomic_DNA"/>
</dbReference>
<organism evidence="7 8">
    <name type="scientific">Sphingorhabdus pulchriflava</name>
    <dbReference type="NCBI Taxonomy" id="2292257"/>
    <lineage>
        <taxon>Bacteria</taxon>
        <taxon>Pseudomonadati</taxon>
        <taxon>Pseudomonadota</taxon>
        <taxon>Alphaproteobacteria</taxon>
        <taxon>Sphingomonadales</taxon>
        <taxon>Sphingomonadaceae</taxon>
        <taxon>Sphingorhabdus</taxon>
    </lineage>
</organism>
<dbReference type="RefSeq" id="WP_115550439.1">
    <property type="nucleotide sequence ID" value="NZ_QRGP01000003.1"/>
</dbReference>
<dbReference type="InterPro" id="IPR038330">
    <property type="entry name" value="TspO/MBR-related_sf"/>
</dbReference>
<dbReference type="AlphaFoldDB" id="A0A371B270"/>
<evidence type="ECO:0000256" key="1">
    <source>
        <dbReference type="ARBA" id="ARBA00004141"/>
    </source>
</evidence>
<dbReference type="GO" id="GO:0033013">
    <property type="term" value="P:tetrapyrrole metabolic process"/>
    <property type="evidence" value="ECO:0007669"/>
    <property type="project" value="UniProtKB-ARBA"/>
</dbReference>
<proteinExistence type="inferred from homology"/>
<dbReference type="PANTHER" id="PTHR10057">
    <property type="entry name" value="PERIPHERAL-TYPE BENZODIAZEPINE RECEPTOR"/>
    <property type="match status" value="1"/>
</dbReference>
<evidence type="ECO:0000256" key="3">
    <source>
        <dbReference type="ARBA" id="ARBA00022692"/>
    </source>
</evidence>